<dbReference type="AlphaFoldDB" id="A0A8A4TMX5"/>
<sequence>MTDRDARDRGCGRDFAFWLMPGARWSAPLAKTIDALAVRHGARAAGSFAPHITLYGGKTDDPTEAVAWTDELAKGRHPLPLNVSGIDARESYFQTLFLDFAITPSLTAMFHEVVAALGNPKNYELRPHLSLLYADMSLAQKRREVDRLMRSDVAAYVGTDLVFDRLALVAPNDAGLGWRNLSSWRVLASADLA</sequence>
<dbReference type="Pfam" id="PF07823">
    <property type="entry name" value="CPDase"/>
    <property type="match status" value="1"/>
</dbReference>
<gene>
    <name evidence="1" type="ORF">J3U87_34870</name>
</gene>
<keyword evidence="1" id="KW-0436">Ligase</keyword>
<dbReference type="GO" id="GO:0016874">
    <property type="term" value="F:ligase activity"/>
    <property type="evidence" value="ECO:0007669"/>
    <property type="project" value="UniProtKB-KW"/>
</dbReference>
<protein>
    <submittedName>
        <fullName evidence="1">2'-5' RNA ligase family protein</fullName>
    </submittedName>
</protein>
<proteinExistence type="predicted"/>
<dbReference type="EMBL" id="CP071793">
    <property type="protein sequence ID" value="QTD50797.1"/>
    <property type="molecule type" value="Genomic_DNA"/>
</dbReference>
<dbReference type="Proteomes" id="UP000663929">
    <property type="component" value="Chromosome"/>
</dbReference>
<organism evidence="1 2">
    <name type="scientific">Sulfidibacter corallicola</name>
    <dbReference type="NCBI Taxonomy" id="2818388"/>
    <lineage>
        <taxon>Bacteria</taxon>
        <taxon>Pseudomonadati</taxon>
        <taxon>Acidobacteriota</taxon>
        <taxon>Holophagae</taxon>
        <taxon>Acanthopleuribacterales</taxon>
        <taxon>Acanthopleuribacteraceae</taxon>
        <taxon>Sulfidibacter</taxon>
    </lineage>
</organism>
<reference evidence="1" key="1">
    <citation type="submission" date="2021-03" db="EMBL/GenBank/DDBJ databases">
        <title>Acanthopleuribacteraceae sp. M133.</title>
        <authorList>
            <person name="Wang G."/>
        </authorList>
    </citation>
    <scope>NUCLEOTIDE SEQUENCE</scope>
    <source>
        <strain evidence="1">M133</strain>
    </source>
</reference>
<keyword evidence="2" id="KW-1185">Reference proteome</keyword>
<dbReference type="PANTHER" id="PTHR28141:SF1">
    <property type="entry name" value="2',3'-CYCLIC-NUCLEOTIDE 3'-PHOSPHODIESTERASE"/>
    <property type="match status" value="1"/>
</dbReference>
<dbReference type="SUPFAM" id="SSF55144">
    <property type="entry name" value="LigT-like"/>
    <property type="match status" value="1"/>
</dbReference>
<dbReference type="PANTHER" id="PTHR28141">
    <property type="entry name" value="2',3'-CYCLIC-NUCLEOTIDE 3'-PHOSPHODIESTERASE"/>
    <property type="match status" value="1"/>
</dbReference>
<dbReference type="Gene3D" id="3.90.1140.10">
    <property type="entry name" value="Cyclic phosphodiesterase"/>
    <property type="match status" value="1"/>
</dbReference>
<accession>A0A8A4TMX5</accession>
<dbReference type="InterPro" id="IPR012386">
    <property type="entry name" value="Cyclic-nucl_3Pdiesterase"/>
</dbReference>
<dbReference type="RefSeq" id="WP_237380821.1">
    <property type="nucleotide sequence ID" value="NZ_CP071793.1"/>
</dbReference>
<dbReference type="KEGG" id="scor:J3U87_34870"/>
<name>A0A8A4TMX5_SULCO</name>
<evidence type="ECO:0000313" key="1">
    <source>
        <dbReference type="EMBL" id="QTD50797.1"/>
    </source>
</evidence>
<dbReference type="GO" id="GO:0009187">
    <property type="term" value="P:cyclic nucleotide metabolic process"/>
    <property type="evidence" value="ECO:0007669"/>
    <property type="project" value="TreeGrafter"/>
</dbReference>
<dbReference type="InterPro" id="IPR009097">
    <property type="entry name" value="Cyclic_Pdiesterase"/>
</dbReference>
<dbReference type="GO" id="GO:0004113">
    <property type="term" value="F:2',3'-cyclic-nucleotide 3'-phosphodiesterase activity"/>
    <property type="evidence" value="ECO:0007669"/>
    <property type="project" value="TreeGrafter"/>
</dbReference>
<evidence type="ECO:0000313" key="2">
    <source>
        <dbReference type="Proteomes" id="UP000663929"/>
    </source>
</evidence>